<dbReference type="OrthoDB" id="2943398at2759"/>
<accession>A0A4Y7TKU1</accession>
<feature type="transmembrane region" description="Helical" evidence="1">
    <location>
        <begin position="131"/>
        <end position="156"/>
    </location>
</feature>
<keyword evidence="1" id="KW-0812">Transmembrane</keyword>
<keyword evidence="1" id="KW-1133">Transmembrane helix</keyword>
<proteinExistence type="predicted"/>
<evidence type="ECO:0000313" key="3">
    <source>
        <dbReference type="Proteomes" id="UP000298030"/>
    </source>
</evidence>
<name>A0A4Y7TKU1_COPMI</name>
<dbReference type="EMBL" id="QPFP01000009">
    <property type="protein sequence ID" value="TEB34604.1"/>
    <property type="molecule type" value="Genomic_DNA"/>
</dbReference>
<reference evidence="2 3" key="1">
    <citation type="journal article" date="2019" name="Nat. Ecol. Evol.">
        <title>Megaphylogeny resolves global patterns of mushroom evolution.</title>
        <authorList>
            <person name="Varga T."/>
            <person name="Krizsan K."/>
            <person name="Foldi C."/>
            <person name="Dima B."/>
            <person name="Sanchez-Garcia M."/>
            <person name="Sanchez-Ramirez S."/>
            <person name="Szollosi G.J."/>
            <person name="Szarkandi J.G."/>
            <person name="Papp V."/>
            <person name="Albert L."/>
            <person name="Andreopoulos W."/>
            <person name="Angelini C."/>
            <person name="Antonin V."/>
            <person name="Barry K.W."/>
            <person name="Bougher N.L."/>
            <person name="Buchanan P."/>
            <person name="Buyck B."/>
            <person name="Bense V."/>
            <person name="Catcheside P."/>
            <person name="Chovatia M."/>
            <person name="Cooper J."/>
            <person name="Damon W."/>
            <person name="Desjardin D."/>
            <person name="Finy P."/>
            <person name="Geml J."/>
            <person name="Haridas S."/>
            <person name="Hughes K."/>
            <person name="Justo A."/>
            <person name="Karasinski D."/>
            <person name="Kautmanova I."/>
            <person name="Kiss B."/>
            <person name="Kocsube S."/>
            <person name="Kotiranta H."/>
            <person name="LaButti K.M."/>
            <person name="Lechner B.E."/>
            <person name="Liimatainen K."/>
            <person name="Lipzen A."/>
            <person name="Lukacs Z."/>
            <person name="Mihaltcheva S."/>
            <person name="Morgado L.N."/>
            <person name="Niskanen T."/>
            <person name="Noordeloos M.E."/>
            <person name="Ohm R.A."/>
            <person name="Ortiz-Santana B."/>
            <person name="Ovrebo C."/>
            <person name="Racz N."/>
            <person name="Riley R."/>
            <person name="Savchenko A."/>
            <person name="Shiryaev A."/>
            <person name="Soop K."/>
            <person name="Spirin V."/>
            <person name="Szebenyi C."/>
            <person name="Tomsovsky M."/>
            <person name="Tulloss R.E."/>
            <person name="Uehling J."/>
            <person name="Grigoriev I.V."/>
            <person name="Vagvolgyi C."/>
            <person name="Papp T."/>
            <person name="Martin F.M."/>
            <person name="Miettinen O."/>
            <person name="Hibbett D.S."/>
            <person name="Nagy L.G."/>
        </authorList>
    </citation>
    <scope>NUCLEOTIDE SEQUENCE [LARGE SCALE GENOMIC DNA]</scope>
    <source>
        <strain evidence="2 3">FP101781</strain>
    </source>
</reference>
<dbReference type="AlphaFoldDB" id="A0A4Y7TKU1"/>
<feature type="transmembrane region" description="Helical" evidence="1">
    <location>
        <begin position="168"/>
        <end position="192"/>
    </location>
</feature>
<sequence>MNAYPNFNPPCLETDFTARERSHSRSNLTKAYPAQSNLIQRSRKRILETHSSVFIEAVLSPAKYALFQILGTCFLQLSPCPLAPKSYALSAKTGAFGGTIVTIFYFLLVVMRNSHLPPDPNAEKSSGSRRITQSVVILLHEMLYSVLASAVGSIAYSWSGIYRVELGIHAFAGCIGPILFLSLLSLLVGVVWCSVWSHKKFMDWYTGYL</sequence>
<evidence type="ECO:0000256" key="1">
    <source>
        <dbReference type="SAM" id="Phobius"/>
    </source>
</evidence>
<dbReference type="Proteomes" id="UP000298030">
    <property type="component" value="Unassembled WGS sequence"/>
</dbReference>
<organism evidence="2 3">
    <name type="scientific">Coprinellus micaceus</name>
    <name type="common">Glistening ink-cap mushroom</name>
    <name type="synonym">Coprinus micaceus</name>
    <dbReference type="NCBI Taxonomy" id="71717"/>
    <lineage>
        <taxon>Eukaryota</taxon>
        <taxon>Fungi</taxon>
        <taxon>Dikarya</taxon>
        <taxon>Basidiomycota</taxon>
        <taxon>Agaricomycotina</taxon>
        <taxon>Agaricomycetes</taxon>
        <taxon>Agaricomycetidae</taxon>
        <taxon>Agaricales</taxon>
        <taxon>Agaricineae</taxon>
        <taxon>Psathyrellaceae</taxon>
        <taxon>Coprinellus</taxon>
    </lineage>
</organism>
<gene>
    <name evidence="2" type="ORF">FA13DRAFT_1729242</name>
</gene>
<evidence type="ECO:0000313" key="2">
    <source>
        <dbReference type="EMBL" id="TEB34604.1"/>
    </source>
</evidence>
<keyword evidence="3" id="KW-1185">Reference proteome</keyword>
<protein>
    <submittedName>
        <fullName evidence="2">Uncharacterized protein</fullName>
    </submittedName>
</protein>
<keyword evidence="1" id="KW-0472">Membrane</keyword>
<feature type="transmembrane region" description="Helical" evidence="1">
    <location>
        <begin position="89"/>
        <end position="110"/>
    </location>
</feature>
<comment type="caution">
    <text evidence="2">The sequence shown here is derived from an EMBL/GenBank/DDBJ whole genome shotgun (WGS) entry which is preliminary data.</text>
</comment>